<feature type="domain" description="C-type lectin" evidence="2">
    <location>
        <begin position="118"/>
        <end position="223"/>
    </location>
</feature>
<comment type="caution">
    <text evidence="3">The sequence shown here is derived from an EMBL/GenBank/DDBJ whole genome shotgun (WGS) entry which is preliminary data.</text>
</comment>
<dbReference type="EMBL" id="QCYY01002278">
    <property type="protein sequence ID" value="ROT71581.1"/>
    <property type="molecule type" value="Genomic_DNA"/>
</dbReference>
<evidence type="ECO:0000259" key="2">
    <source>
        <dbReference type="PROSITE" id="PS50041"/>
    </source>
</evidence>
<proteinExistence type="predicted"/>
<name>A0A423T574_PENVA</name>
<dbReference type="CDD" id="cd00037">
    <property type="entry name" value="CLECT"/>
    <property type="match status" value="1"/>
</dbReference>
<sequence length="226" mass="25397">MNLQLLTSSLLVTAAVMVEAEEVTYTGVMWKAANVRDSIKGAPVEEVTVKWELACAAEAQRRPWCTLYCYIGNLCSFYNVTFPPTVFPAVVNCKTISAVRISCSPPFGPVLMLEDLGCLYTVTTQRNWIASRDNCLSYGAHLFVPRTSEQYFALKDHYTSKGLLNWKWVGLTARKWLDGRLAEDVWNGGEPNGPADTSQCGLMQPEWSMDDKYCVESYEYICQVDL</sequence>
<dbReference type="Gene3D" id="3.10.100.10">
    <property type="entry name" value="Mannose-Binding Protein A, subunit A"/>
    <property type="match status" value="1"/>
</dbReference>
<dbReference type="SMART" id="SM00034">
    <property type="entry name" value="CLECT"/>
    <property type="match status" value="1"/>
</dbReference>
<organism evidence="3 4">
    <name type="scientific">Penaeus vannamei</name>
    <name type="common">Whiteleg shrimp</name>
    <name type="synonym">Litopenaeus vannamei</name>
    <dbReference type="NCBI Taxonomy" id="6689"/>
    <lineage>
        <taxon>Eukaryota</taxon>
        <taxon>Metazoa</taxon>
        <taxon>Ecdysozoa</taxon>
        <taxon>Arthropoda</taxon>
        <taxon>Crustacea</taxon>
        <taxon>Multicrustacea</taxon>
        <taxon>Malacostraca</taxon>
        <taxon>Eumalacostraca</taxon>
        <taxon>Eucarida</taxon>
        <taxon>Decapoda</taxon>
        <taxon>Dendrobranchiata</taxon>
        <taxon>Penaeoidea</taxon>
        <taxon>Penaeidae</taxon>
        <taxon>Penaeus</taxon>
    </lineage>
</organism>
<dbReference type="InterPro" id="IPR051004">
    <property type="entry name" value="DC-SIGN_domain-containing"/>
</dbReference>
<accession>A0A423T574</accession>
<evidence type="ECO:0000313" key="4">
    <source>
        <dbReference type="Proteomes" id="UP000283509"/>
    </source>
</evidence>
<evidence type="ECO:0000313" key="3">
    <source>
        <dbReference type="EMBL" id="ROT71581.1"/>
    </source>
</evidence>
<keyword evidence="1" id="KW-0732">Signal</keyword>
<feature type="chain" id="PRO_5019333318" description="C-type lectin domain-containing protein" evidence="1">
    <location>
        <begin position="21"/>
        <end position="226"/>
    </location>
</feature>
<protein>
    <recommendedName>
        <fullName evidence="2">C-type lectin domain-containing protein</fullName>
    </recommendedName>
</protein>
<dbReference type="PROSITE" id="PS50041">
    <property type="entry name" value="C_TYPE_LECTIN_2"/>
    <property type="match status" value="1"/>
</dbReference>
<dbReference type="InterPro" id="IPR001304">
    <property type="entry name" value="C-type_lectin-like"/>
</dbReference>
<dbReference type="SUPFAM" id="SSF56436">
    <property type="entry name" value="C-type lectin-like"/>
    <property type="match status" value="1"/>
</dbReference>
<evidence type="ECO:0000256" key="1">
    <source>
        <dbReference type="SAM" id="SignalP"/>
    </source>
</evidence>
<reference evidence="3 4" key="2">
    <citation type="submission" date="2019-01" db="EMBL/GenBank/DDBJ databases">
        <title>The decoding of complex shrimp genome reveals the adaptation for benthos swimmer, frequently molting mechanism and breeding impact on genome.</title>
        <authorList>
            <person name="Sun Y."/>
            <person name="Gao Y."/>
            <person name="Yu Y."/>
        </authorList>
    </citation>
    <scope>NUCLEOTIDE SEQUENCE [LARGE SCALE GENOMIC DNA]</scope>
    <source>
        <tissue evidence="3">Muscle</tissue>
    </source>
</reference>
<reference evidence="3 4" key="1">
    <citation type="submission" date="2018-04" db="EMBL/GenBank/DDBJ databases">
        <authorList>
            <person name="Zhang X."/>
            <person name="Yuan J."/>
            <person name="Li F."/>
            <person name="Xiang J."/>
        </authorList>
    </citation>
    <scope>NUCLEOTIDE SEQUENCE [LARGE SCALE GENOMIC DNA]</scope>
    <source>
        <tissue evidence="3">Muscle</tissue>
    </source>
</reference>
<keyword evidence="4" id="KW-1185">Reference proteome</keyword>
<dbReference type="OrthoDB" id="6381258at2759"/>
<dbReference type="InterPro" id="IPR016187">
    <property type="entry name" value="CTDL_fold"/>
</dbReference>
<gene>
    <name evidence="3" type="ORF">C7M84_010097</name>
</gene>
<dbReference type="InterPro" id="IPR016186">
    <property type="entry name" value="C-type_lectin-like/link_sf"/>
</dbReference>
<dbReference type="AlphaFoldDB" id="A0A423T574"/>
<dbReference type="PANTHER" id="PTHR22802:SF396">
    <property type="entry name" value="C-TYPE LECTIN DOMAIN-CONTAINING PROTEIN"/>
    <property type="match status" value="1"/>
</dbReference>
<feature type="signal peptide" evidence="1">
    <location>
        <begin position="1"/>
        <end position="20"/>
    </location>
</feature>
<dbReference type="PANTHER" id="PTHR22802">
    <property type="entry name" value="C-TYPE LECTIN SUPERFAMILY MEMBER"/>
    <property type="match status" value="1"/>
</dbReference>
<dbReference type="Proteomes" id="UP000283509">
    <property type="component" value="Unassembled WGS sequence"/>
</dbReference>
<dbReference type="Pfam" id="PF00059">
    <property type="entry name" value="Lectin_C"/>
    <property type="match status" value="1"/>
</dbReference>